<accession>A0A2A6CPJ1</accession>
<evidence type="ECO:0000313" key="1">
    <source>
        <dbReference type="EnsemblMetazoa" id="PPA16531.1"/>
    </source>
</evidence>
<protein>
    <submittedName>
        <fullName evidence="1">Post-SET domain-containing protein</fullName>
    </submittedName>
</protein>
<dbReference type="AlphaFoldDB" id="A0A2A6CPJ1"/>
<dbReference type="EnsemblMetazoa" id="PPA16531.1">
    <property type="protein sequence ID" value="PPA16531.1"/>
    <property type="gene ID" value="WBGene00106085"/>
</dbReference>
<name>A0A2A6CPJ1_PRIPA</name>
<dbReference type="PROSITE" id="PS50868">
    <property type="entry name" value="POST_SET"/>
    <property type="match status" value="1"/>
</dbReference>
<sequence>MAVHVWIFGMFCLQVVSALPYYIATKSFESLIRRHGPIRVSKQYECALACSCANDRTEECSVFNPPIPNVNCLAYSYDFTSRQCALLGGPSPNMCSKPVTIYELGDVTANPKCGPTTIDEMVICDSEGYKCPSRYLPYLAREFSNSKQYFFGGKFTCFNGSSWILSSVYGLTDDPRAVVQNITCHPAYSHTNSVCDNTDNAPYLKDSLMVKDTFECFPGFEWDYGYTTETVKIRSVPLCTEHGWSERGVLLTALIRTIACGCISPRDDVWKLAVTPFCERNSENATLCVCNSDLCNTVDMYSKTEGMAATLKVVECTNIATADPFPRPPCQSSFCAYTETRDYNEFFDIKRPFYSSNTRECGGNYGTSFSVGLIVSSPPMNSCFNVRWNPYNSVITCNCNTPNCNALAMPMYNLTKRGKRACYLKAVGFETMTCWGDFCYWAKFDDWGFGQEDVRGCVDVAGADANFQLRLGESTYDSTFFTICEGDYCNSNCGESIQYCTGGYCYVLNSNSDQQFRRFAKDVWKGAVLPLCERNPQNATICLCNGRDLCNTPEMFGKSKDSAVMPKVFDCVQNATDDPVPSLPCQSNICAYSERRMYNEFFELKRSVFSRTVQECVSFYGTTYSIARIHLRSDPYTSYIQCFCGTPNCNAIMRTYNMTKRGKRICYLKTPGFETLTCWGEYCSWSTSKEFGDTRGCVDAAGADPNFRLHLGESTYDNTYLTICEGDYCNGDTILPNGTIIGPSAFRKYANLATLPSVSPVVGILMLLLKTMNPPRFLFIFCCVTCVLTLDCNCKKCAAGFCTGDFCYSHTNTWNDDIVTGCLTPRDENLWRDEGLPLCKINKMNASLCLCNTDLCNAEETFSHIRSSTSHAEKVLIECVKRRSVNKHQVGRMSDFRNWNLSSASQLTAQSFNAFRDLEKPPYFEVKQDCAFQETEWYDMDITATTPQMNSCLHIIWNQKSSEVRCICNTTRCNEKIPMYELPKRGKGVCYLKSKETETSTCWGDYCFWSDEDGRGCIDASGDDNFKLRLGESTYDGSYFVICRGNYCNSCPKGEFTLSSAKFTIIVYDVYESLMFETVALPEAVAGYCKAARFWQPLCR</sequence>
<dbReference type="InterPro" id="IPR003616">
    <property type="entry name" value="Post-SET_dom"/>
</dbReference>
<organism evidence="1 2">
    <name type="scientific">Pristionchus pacificus</name>
    <name type="common">Parasitic nematode worm</name>
    <dbReference type="NCBI Taxonomy" id="54126"/>
    <lineage>
        <taxon>Eukaryota</taxon>
        <taxon>Metazoa</taxon>
        <taxon>Ecdysozoa</taxon>
        <taxon>Nematoda</taxon>
        <taxon>Chromadorea</taxon>
        <taxon>Rhabditida</taxon>
        <taxon>Rhabditina</taxon>
        <taxon>Diplogasteromorpha</taxon>
        <taxon>Diplogasteroidea</taxon>
        <taxon>Neodiplogasteridae</taxon>
        <taxon>Pristionchus</taxon>
    </lineage>
</organism>
<dbReference type="OrthoDB" id="5817149at2759"/>
<dbReference type="PANTHER" id="PTHR37433">
    <property type="entry name" value="PROTEIN CBG25136-RELATED"/>
    <property type="match status" value="1"/>
</dbReference>
<keyword evidence="2" id="KW-1185">Reference proteome</keyword>
<gene>
    <name evidence="1" type="primary">WBGene00106085</name>
</gene>
<dbReference type="Proteomes" id="UP000005239">
    <property type="component" value="Unassembled WGS sequence"/>
</dbReference>
<evidence type="ECO:0000313" key="2">
    <source>
        <dbReference type="Proteomes" id="UP000005239"/>
    </source>
</evidence>
<dbReference type="GO" id="GO:0003824">
    <property type="term" value="F:catalytic activity"/>
    <property type="evidence" value="ECO:0007669"/>
    <property type="project" value="UniProtKB-ARBA"/>
</dbReference>
<reference evidence="1" key="2">
    <citation type="submission" date="2022-06" db="UniProtKB">
        <authorList>
            <consortium name="EnsemblMetazoa"/>
        </authorList>
    </citation>
    <scope>IDENTIFICATION</scope>
    <source>
        <strain evidence="1">PS312</strain>
    </source>
</reference>
<proteinExistence type="predicted"/>
<dbReference type="PANTHER" id="PTHR37433:SF5">
    <property type="entry name" value="DUF753 DOMAIN-CONTAINING PROTEIN-RELATED"/>
    <property type="match status" value="1"/>
</dbReference>
<reference evidence="2" key="1">
    <citation type="journal article" date="2008" name="Nat. Genet.">
        <title>The Pristionchus pacificus genome provides a unique perspective on nematode lifestyle and parasitism.</title>
        <authorList>
            <person name="Dieterich C."/>
            <person name="Clifton S.W."/>
            <person name="Schuster L.N."/>
            <person name="Chinwalla A."/>
            <person name="Delehaunty K."/>
            <person name="Dinkelacker I."/>
            <person name="Fulton L."/>
            <person name="Fulton R."/>
            <person name="Godfrey J."/>
            <person name="Minx P."/>
            <person name="Mitreva M."/>
            <person name="Roeseler W."/>
            <person name="Tian H."/>
            <person name="Witte H."/>
            <person name="Yang S.P."/>
            <person name="Wilson R.K."/>
            <person name="Sommer R.J."/>
        </authorList>
    </citation>
    <scope>NUCLEOTIDE SEQUENCE [LARGE SCALE GENOMIC DNA]</scope>
    <source>
        <strain evidence="2">PS312</strain>
    </source>
</reference>
<accession>A0A8R1YDK9</accession>